<dbReference type="Gene3D" id="2.60.120.260">
    <property type="entry name" value="Galactose-binding domain-like"/>
    <property type="match status" value="1"/>
</dbReference>
<dbReference type="STRING" id="1229276.DI53_3213"/>
<accession>A0A0B8SZK1</accession>
<gene>
    <name evidence="3" type="ORF">DI53_3213</name>
</gene>
<keyword evidence="1" id="KW-0732">Signal</keyword>
<comment type="caution">
    <text evidence="3">The sequence shown here is derived from an EMBL/GenBank/DDBJ whole genome shotgun (WGS) entry which is preliminary data.</text>
</comment>
<dbReference type="eggNOG" id="ENOG50348B9">
    <property type="taxonomic scope" value="Bacteria"/>
</dbReference>
<dbReference type="PATRIC" id="fig|1229276.3.peg.3323"/>
<reference evidence="4" key="1">
    <citation type="submission" date="2014-04" db="EMBL/GenBank/DDBJ databases">
        <title>Whole-Genome optical mapping and complete genome sequence of Sphingobacterium deserti sp. nov., a new spaces isolated from desert in the west of China.</title>
        <authorList>
            <person name="Teng C."/>
            <person name="Zhou Z."/>
            <person name="Li X."/>
            <person name="Chen M."/>
            <person name="Lin M."/>
            <person name="Wang L."/>
            <person name="Su S."/>
            <person name="Zhang C."/>
            <person name="Zhang W."/>
        </authorList>
    </citation>
    <scope>NUCLEOTIDE SEQUENCE [LARGE SCALE GENOMIC DNA]</scope>
    <source>
        <strain evidence="4">ACCC05744</strain>
    </source>
</reference>
<dbReference type="PROSITE" id="PS51257">
    <property type="entry name" value="PROKAR_LIPOPROTEIN"/>
    <property type="match status" value="1"/>
</dbReference>
<organism evidence="3 4">
    <name type="scientific">Sphingobacterium deserti</name>
    <dbReference type="NCBI Taxonomy" id="1229276"/>
    <lineage>
        <taxon>Bacteria</taxon>
        <taxon>Pseudomonadati</taxon>
        <taxon>Bacteroidota</taxon>
        <taxon>Sphingobacteriia</taxon>
        <taxon>Sphingobacteriales</taxon>
        <taxon>Sphingobacteriaceae</taxon>
        <taxon>Sphingobacterium</taxon>
    </lineage>
</organism>
<keyword evidence="4" id="KW-1185">Reference proteome</keyword>
<evidence type="ECO:0000313" key="4">
    <source>
        <dbReference type="Proteomes" id="UP000031802"/>
    </source>
</evidence>
<feature type="chain" id="PRO_5002125045" description="F5/8 type C domain-containing protein" evidence="1">
    <location>
        <begin position="32"/>
        <end position="481"/>
    </location>
</feature>
<dbReference type="AlphaFoldDB" id="A0A0B8SZK1"/>
<dbReference type="SUPFAM" id="SSF49785">
    <property type="entry name" value="Galactose-binding domain-like"/>
    <property type="match status" value="1"/>
</dbReference>
<dbReference type="OrthoDB" id="697120at2"/>
<dbReference type="EMBL" id="JJMU01000061">
    <property type="protein sequence ID" value="KGE12996.1"/>
    <property type="molecule type" value="Genomic_DNA"/>
</dbReference>
<evidence type="ECO:0000313" key="3">
    <source>
        <dbReference type="EMBL" id="KGE12996.1"/>
    </source>
</evidence>
<dbReference type="InterPro" id="IPR000421">
    <property type="entry name" value="FA58C"/>
</dbReference>
<dbReference type="RefSeq" id="WP_037501848.1">
    <property type="nucleotide sequence ID" value="NZ_JJMU01000061.1"/>
</dbReference>
<name>A0A0B8SZK1_9SPHI</name>
<dbReference type="InterPro" id="IPR013728">
    <property type="entry name" value="BT_3987-like_N"/>
</dbReference>
<protein>
    <recommendedName>
        <fullName evidence="2">F5/8 type C domain-containing protein</fullName>
    </recommendedName>
</protein>
<dbReference type="InterPro" id="IPR008979">
    <property type="entry name" value="Galactose-bd-like_sf"/>
</dbReference>
<proteinExistence type="predicted"/>
<evidence type="ECO:0000259" key="2">
    <source>
        <dbReference type="PROSITE" id="PS50022"/>
    </source>
</evidence>
<reference evidence="3 4" key="2">
    <citation type="journal article" date="2015" name="PLoS ONE">
        <title>Whole-Genome Optical Mapping and Finished Genome Sequence of Sphingobacterium deserti sp. nov., a New Species Isolated from the Western Desert of China.</title>
        <authorList>
            <person name="Teng C."/>
            <person name="Zhou Z."/>
            <person name="Molnar I."/>
            <person name="Li X."/>
            <person name="Tang R."/>
            <person name="Chen M."/>
            <person name="Wang L."/>
            <person name="Su S."/>
            <person name="Zhang W."/>
            <person name="Lin M."/>
        </authorList>
    </citation>
    <scope>NUCLEOTIDE SEQUENCE [LARGE SCALE GENOMIC DNA]</scope>
    <source>
        <strain evidence="4">ACCC05744</strain>
    </source>
</reference>
<feature type="signal peptide" evidence="1">
    <location>
        <begin position="1"/>
        <end position="31"/>
    </location>
</feature>
<dbReference type="Pfam" id="PF00754">
    <property type="entry name" value="F5_F8_type_C"/>
    <property type="match status" value="1"/>
</dbReference>
<dbReference type="PROSITE" id="PS50022">
    <property type="entry name" value="FA58C_3"/>
    <property type="match status" value="1"/>
</dbReference>
<dbReference type="Gene3D" id="2.60.40.1740">
    <property type="entry name" value="hypothetical protein (bacova_03559)"/>
    <property type="match status" value="2"/>
</dbReference>
<dbReference type="Pfam" id="PF08522">
    <property type="entry name" value="BT_3987-like_N"/>
    <property type="match status" value="2"/>
</dbReference>
<sequence length="481" mass="52534">MKRNLKKWRFAQLRSLLLLTLVAMLSSCSRNDLPTPQDLIIYMPTGSTANSMDATFVTARGNVLEGSGTAFPVLLTRAFDRDVQVTAAIDTSLLAVYNREHNTETIKIPDGSFILEGNGQVHIPAGQERSADSLRIALGTQAGSLDFTKEYVLPIRLSSSNSDLPLSSNRAVMYVRVRFSQITTQLNGAPANRVIPLRISRTPAGDIVSGNLNLTAAINTRFATPLTIALSDRQDWLASYNQANQTNYIAFPTGTFSLSPNNVSINSGTLSADMPFSLMLSNMHAFETGRSYLLPVGIVDEGPVPPHEAEGRAYFALDIALQNIHPDNPAPSGSRVDRADWTATASSTDTQYAPGGTPAMVFDGNPATGWHSDFGAQNVVFTVDMRNTKNIRGFSFTPRYWNFYNSVFISAITGMEILSSNDGINWTSQGSYAGSMPGGTPSNPELRNLSFYTPVQARYFRFAITQYGQYMPGFGELYAYE</sequence>
<evidence type="ECO:0000256" key="1">
    <source>
        <dbReference type="SAM" id="SignalP"/>
    </source>
</evidence>
<feature type="domain" description="F5/8 type C" evidence="2">
    <location>
        <begin position="324"/>
        <end position="481"/>
    </location>
</feature>
<dbReference type="Proteomes" id="UP000031802">
    <property type="component" value="Unassembled WGS sequence"/>
</dbReference>